<feature type="transmembrane region" description="Helical" evidence="7">
    <location>
        <begin position="357"/>
        <end position="378"/>
    </location>
</feature>
<dbReference type="FunFam" id="1.20.1250.20:FF:000078">
    <property type="entry name" value="MFS maltose transporter, putative"/>
    <property type="match status" value="1"/>
</dbReference>
<dbReference type="NCBIfam" id="TIGR00879">
    <property type="entry name" value="SP"/>
    <property type="match status" value="1"/>
</dbReference>
<feature type="transmembrane region" description="Helical" evidence="7">
    <location>
        <begin position="106"/>
        <end position="125"/>
    </location>
</feature>
<dbReference type="InterPro" id="IPR050360">
    <property type="entry name" value="MFS_Sugar_Transporters"/>
</dbReference>
<dbReference type="OrthoDB" id="2544694at2759"/>
<evidence type="ECO:0000256" key="7">
    <source>
        <dbReference type="SAM" id="Phobius"/>
    </source>
</evidence>
<dbReference type="GO" id="GO:0005351">
    <property type="term" value="F:carbohydrate:proton symporter activity"/>
    <property type="evidence" value="ECO:0007669"/>
    <property type="project" value="TreeGrafter"/>
</dbReference>
<dbReference type="InterPro" id="IPR003663">
    <property type="entry name" value="Sugar/inositol_transpt"/>
</dbReference>
<feature type="transmembrane region" description="Helical" evidence="7">
    <location>
        <begin position="145"/>
        <end position="161"/>
    </location>
</feature>
<evidence type="ECO:0000256" key="2">
    <source>
        <dbReference type="ARBA" id="ARBA00010992"/>
    </source>
</evidence>
<accession>A0A8H4KBP7</accession>
<proteinExistence type="inferred from homology"/>
<dbReference type="PROSITE" id="PS50850">
    <property type="entry name" value="MFS"/>
    <property type="match status" value="1"/>
</dbReference>
<keyword evidence="3" id="KW-0813">Transport</keyword>
<dbReference type="PANTHER" id="PTHR48022">
    <property type="entry name" value="PLASTIDIC GLUCOSE TRANSPORTER 4"/>
    <property type="match status" value="1"/>
</dbReference>
<reference evidence="9" key="1">
    <citation type="submission" date="2020-01" db="EMBL/GenBank/DDBJ databases">
        <title>Identification and distribution of gene clusters putatively required for synthesis of sphingolipid metabolism inhibitors in phylogenetically diverse species of the filamentous fungus Fusarium.</title>
        <authorList>
            <person name="Kim H.-S."/>
            <person name="Busman M."/>
            <person name="Brown D.W."/>
            <person name="Divon H."/>
            <person name="Uhlig S."/>
            <person name="Proctor R.H."/>
        </authorList>
    </citation>
    <scope>NUCLEOTIDE SEQUENCE</scope>
    <source>
        <strain evidence="9">NRRL 53441</strain>
    </source>
</reference>
<dbReference type="AlphaFoldDB" id="A0A8H4KBP7"/>
<evidence type="ECO:0000256" key="6">
    <source>
        <dbReference type="ARBA" id="ARBA00023136"/>
    </source>
</evidence>
<evidence type="ECO:0000256" key="3">
    <source>
        <dbReference type="ARBA" id="ARBA00022448"/>
    </source>
</evidence>
<feature type="transmembrane region" description="Helical" evidence="7">
    <location>
        <begin position="239"/>
        <end position="260"/>
    </location>
</feature>
<dbReference type="Proteomes" id="UP000605986">
    <property type="component" value="Unassembled WGS sequence"/>
</dbReference>
<gene>
    <name evidence="9" type="ORF">F53441_9830</name>
</gene>
<feature type="transmembrane region" description="Helical" evidence="7">
    <location>
        <begin position="200"/>
        <end position="219"/>
    </location>
</feature>
<dbReference type="GO" id="GO:0016020">
    <property type="term" value="C:membrane"/>
    <property type="evidence" value="ECO:0007669"/>
    <property type="project" value="UniProtKB-SubCell"/>
</dbReference>
<evidence type="ECO:0000259" key="8">
    <source>
        <dbReference type="PROSITE" id="PS50850"/>
    </source>
</evidence>
<dbReference type="Pfam" id="PF00083">
    <property type="entry name" value="Sugar_tr"/>
    <property type="match status" value="1"/>
</dbReference>
<comment type="caution">
    <text evidence="9">The sequence shown here is derived from an EMBL/GenBank/DDBJ whole genome shotgun (WGS) entry which is preliminary data.</text>
</comment>
<feature type="transmembrane region" description="Helical" evidence="7">
    <location>
        <begin position="413"/>
        <end position="439"/>
    </location>
</feature>
<keyword evidence="10" id="KW-1185">Reference proteome</keyword>
<dbReference type="InterPro" id="IPR020846">
    <property type="entry name" value="MFS_dom"/>
</dbReference>
<sequence>MTLAEMGEKHAANSTNIAQHDEVANDADHAPKAVVSDAAARGQGISGYEELTPWQTLKRFKLNSLVCFAVTFSAATDGYQIGIMGNIIANSGFVEQFGTQQTDDGVVLASSVMSVWNVIGAVGQIVGMTTLPFLSDKFGRKLAMFWYWLLLAISVAIECVARDWRIWTVAKIFGGIGVGCLQSTIPTYVSEVAPTRVRGVFLMCYSFWFTVGQFFAPVALQVMHSQDPTNYLVPLYTQWSQVGLMFIIYLFLPESPAWCVSRGKLERARKSLSFLYRGVPDFDIDHYINLISINLEHERAVAAEQNREKWYSIFKGRDGLRTIISFWTLMSQQFLGLGIFFAYATYFFQQAGVEDPFKVTCITSGINIFFSIIVIFASDYIGRRILACSGTTICWVCCIVVGILGVVPQVKATGYLLILFACFWNIGLVANGATGWGFIGEISSQRLRPYTAGFAAASTCVVGLVMGILVPYMTNAHQWNWGLKTSWFFAGCGAPFTLAIWFLIPETSGRTPAELDELFERKIKPWRFHKTTTATQRLLEADHSRREWRAWEKLCGILSSKRSASPEREAFSDIMDMDNGSELSRGQIDSTPFEEEPLILLRYFPILQDLIDQAKLSCKFTAFIEAMLYFAHGMADAFGAPDISGCNTATVGDSGAMEILLDAIDDCVLDPSNLERKLQWHTVLSTVCQNFFGCAPLDKLTDATYNDSPTDIPHPFMQHLGTTIIAVQHGDIAVVAPWIDLTERLNLRRCFRLEVVQGRLGIPIQSSENIRFQAIARDTSVIETQHTEDVSGYEKLFKMPVRDGGSDIQLTAVKCKERHDFMLMSVASTRYKLLMRVSSESHSRMIDPSRAILKLARGIHYLRCNHSPNRAGTIPHGLFVELYRFDEALGRWGVPILKLAEEAVPSESTRTTRSKAKKISSKGEKPNRVTHVLESSLKFNIALALSGDNPTFLCSGSICLKWALKQTAGLPVDKWEKAYGRILINCFKSQLEKGYKNRLLRHSRG</sequence>
<feature type="transmembrane region" description="Helical" evidence="7">
    <location>
        <begin position="385"/>
        <end position="407"/>
    </location>
</feature>
<dbReference type="PROSITE" id="PS00217">
    <property type="entry name" value="SUGAR_TRANSPORT_2"/>
    <property type="match status" value="1"/>
</dbReference>
<dbReference type="PANTHER" id="PTHR48022:SF2">
    <property type="entry name" value="PLASTIDIC GLUCOSE TRANSPORTER 4"/>
    <property type="match status" value="1"/>
</dbReference>
<keyword evidence="6 7" id="KW-0472">Membrane</keyword>
<evidence type="ECO:0000256" key="4">
    <source>
        <dbReference type="ARBA" id="ARBA00022692"/>
    </source>
</evidence>
<dbReference type="InterPro" id="IPR005828">
    <property type="entry name" value="MFS_sugar_transport-like"/>
</dbReference>
<evidence type="ECO:0000313" key="10">
    <source>
        <dbReference type="Proteomes" id="UP000605986"/>
    </source>
</evidence>
<evidence type="ECO:0000256" key="1">
    <source>
        <dbReference type="ARBA" id="ARBA00004141"/>
    </source>
</evidence>
<dbReference type="Gene3D" id="1.20.1250.20">
    <property type="entry name" value="MFS general substrate transporter like domains"/>
    <property type="match status" value="1"/>
</dbReference>
<keyword evidence="5 7" id="KW-1133">Transmembrane helix</keyword>
<comment type="similarity">
    <text evidence="2">Belongs to the major facilitator superfamily. Sugar transporter (TC 2.A.1.1) family.</text>
</comment>
<dbReference type="InterPro" id="IPR005829">
    <property type="entry name" value="Sugar_transporter_CS"/>
</dbReference>
<dbReference type="InterPro" id="IPR036259">
    <property type="entry name" value="MFS_trans_sf"/>
</dbReference>
<dbReference type="PROSITE" id="PS00216">
    <property type="entry name" value="SUGAR_TRANSPORT_1"/>
    <property type="match status" value="1"/>
</dbReference>
<comment type="subcellular location">
    <subcellularLocation>
        <location evidence="1">Membrane</location>
        <topology evidence="1">Multi-pass membrane protein</topology>
    </subcellularLocation>
</comment>
<keyword evidence="4 7" id="KW-0812">Transmembrane</keyword>
<protein>
    <recommendedName>
        <fullName evidence="8">Major facilitator superfamily (MFS) profile domain-containing protein</fullName>
    </recommendedName>
</protein>
<dbReference type="SUPFAM" id="SSF103473">
    <property type="entry name" value="MFS general substrate transporter"/>
    <property type="match status" value="1"/>
</dbReference>
<feature type="domain" description="Major facilitator superfamily (MFS) profile" evidence="8">
    <location>
        <begin position="66"/>
        <end position="508"/>
    </location>
</feature>
<feature type="transmembrane region" description="Helical" evidence="7">
    <location>
        <begin position="324"/>
        <end position="345"/>
    </location>
</feature>
<dbReference type="EMBL" id="JAADJG010000451">
    <property type="protein sequence ID" value="KAF4446543.1"/>
    <property type="molecule type" value="Genomic_DNA"/>
</dbReference>
<evidence type="ECO:0000313" key="9">
    <source>
        <dbReference type="EMBL" id="KAF4446543.1"/>
    </source>
</evidence>
<evidence type="ECO:0000256" key="5">
    <source>
        <dbReference type="ARBA" id="ARBA00022989"/>
    </source>
</evidence>
<feature type="transmembrane region" description="Helical" evidence="7">
    <location>
        <begin position="451"/>
        <end position="473"/>
    </location>
</feature>
<organism evidence="9 10">
    <name type="scientific">Fusarium austroafricanum</name>
    <dbReference type="NCBI Taxonomy" id="2364996"/>
    <lineage>
        <taxon>Eukaryota</taxon>
        <taxon>Fungi</taxon>
        <taxon>Dikarya</taxon>
        <taxon>Ascomycota</taxon>
        <taxon>Pezizomycotina</taxon>
        <taxon>Sordariomycetes</taxon>
        <taxon>Hypocreomycetidae</taxon>
        <taxon>Hypocreales</taxon>
        <taxon>Nectriaceae</taxon>
        <taxon>Fusarium</taxon>
        <taxon>Fusarium concolor species complex</taxon>
    </lineage>
</organism>
<name>A0A8H4KBP7_9HYPO</name>